<dbReference type="GO" id="GO:0005576">
    <property type="term" value="C:extracellular region"/>
    <property type="evidence" value="ECO:0007669"/>
    <property type="project" value="TreeGrafter"/>
</dbReference>
<dbReference type="InterPro" id="IPR038063">
    <property type="entry name" value="Transpep_catalytic_dom"/>
</dbReference>
<dbReference type="GO" id="GO:0071555">
    <property type="term" value="P:cell wall organization"/>
    <property type="evidence" value="ECO:0007669"/>
    <property type="project" value="UniProtKB-UniRule"/>
</dbReference>
<evidence type="ECO:0000256" key="6">
    <source>
        <dbReference type="ARBA" id="ARBA00022960"/>
    </source>
</evidence>
<sequence length="159" mass="17608">MTVYISIAQQQLRHERNGYPPFVAAISTASKGAGQCKGSEQTPLGVHRIRALIGEGAPENAVFVGRRPTGEIYTPALALRYPRRDWILTRILWLCGEEPGFNRLGSVDSMARYIYIHGTPDTEPMGIPASHGCIRMHNPDLLTLFGRVHTGEKVIISDR</sequence>
<keyword evidence="7 9" id="KW-0573">Peptidoglycan synthesis</keyword>
<organism evidence="11 12">
    <name type="scientific">Aestuariirhabdus litorea</name>
    <dbReference type="NCBI Taxonomy" id="2528527"/>
    <lineage>
        <taxon>Bacteria</taxon>
        <taxon>Pseudomonadati</taxon>
        <taxon>Pseudomonadota</taxon>
        <taxon>Gammaproteobacteria</taxon>
        <taxon>Oceanospirillales</taxon>
        <taxon>Aestuariirhabdaceae</taxon>
        <taxon>Aestuariirhabdus</taxon>
    </lineage>
</organism>
<dbReference type="UniPathway" id="UPA00219"/>
<dbReference type="InterPro" id="IPR005490">
    <property type="entry name" value="LD_TPept_cat_dom"/>
</dbReference>
<keyword evidence="3" id="KW-0328">Glycosyltransferase</keyword>
<evidence type="ECO:0000259" key="10">
    <source>
        <dbReference type="PROSITE" id="PS52029"/>
    </source>
</evidence>
<evidence type="ECO:0000256" key="3">
    <source>
        <dbReference type="ARBA" id="ARBA00022676"/>
    </source>
</evidence>
<dbReference type="PANTHER" id="PTHR30582">
    <property type="entry name" value="L,D-TRANSPEPTIDASE"/>
    <property type="match status" value="1"/>
</dbReference>
<dbReference type="CDD" id="cd16913">
    <property type="entry name" value="YkuD_like"/>
    <property type="match status" value="1"/>
</dbReference>
<evidence type="ECO:0000313" key="12">
    <source>
        <dbReference type="Proteomes" id="UP000280792"/>
    </source>
</evidence>
<dbReference type="GO" id="GO:0018104">
    <property type="term" value="P:peptidoglycan-protein cross-linking"/>
    <property type="evidence" value="ECO:0007669"/>
    <property type="project" value="TreeGrafter"/>
</dbReference>
<dbReference type="Gene3D" id="2.40.440.10">
    <property type="entry name" value="L,D-transpeptidase catalytic domain-like"/>
    <property type="match status" value="1"/>
</dbReference>
<dbReference type="PROSITE" id="PS52029">
    <property type="entry name" value="LD_TPASE"/>
    <property type="match status" value="1"/>
</dbReference>
<accession>A0A3P3VPG6</accession>
<dbReference type="RefSeq" id="WP_125015090.1">
    <property type="nucleotide sequence ID" value="NZ_QWEZ01000001.1"/>
</dbReference>
<keyword evidence="4" id="KW-0808">Transferase</keyword>
<dbReference type="SUPFAM" id="SSF141523">
    <property type="entry name" value="L,D-transpeptidase catalytic domain-like"/>
    <property type="match status" value="1"/>
</dbReference>
<comment type="similarity">
    <text evidence="2">Belongs to the YkuD family.</text>
</comment>
<dbReference type="AlphaFoldDB" id="A0A3P3VPG6"/>
<feature type="active site" description="Proton donor/acceptor" evidence="9">
    <location>
        <position position="117"/>
    </location>
</feature>
<reference evidence="11 12" key="1">
    <citation type="submission" date="2018-08" db="EMBL/GenBank/DDBJ databases">
        <authorList>
            <person name="Khan S.A."/>
        </authorList>
    </citation>
    <scope>NUCLEOTIDE SEQUENCE [LARGE SCALE GENOMIC DNA]</scope>
    <source>
        <strain evidence="11 12">GTF-13</strain>
    </source>
</reference>
<keyword evidence="12" id="KW-1185">Reference proteome</keyword>
<comment type="pathway">
    <text evidence="1 9">Cell wall biogenesis; peptidoglycan biosynthesis.</text>
</comment>
<dbReference type="GO" id="GO:0071972">
    <property type="term" value="F:peptidoglycan L,D-transpeptidase activity"/>
    <property type="evidence" value="ECO:0007669"/>
    <property type="project" value="TreeGrafter"/>
</dbReference>
<protein>
    <submittedName>
        <fullName evidence="11">L,D-transpeptidase</fullName>
    </submittedName>
</protein>
<dbReference type="GO" id="GO:0016757">
    <property type="term" value="F:glycosyltransferase activity"/>
    <property type="evidence" value="ECO:0007669"/>
    <property type="project" value="UniProtKB-KW"/>
</dbReference>
<dbReference type="InterPro" id="IPR050979">
    <property type="entry name" value="LD-transpeptidase"/>
</dbReference>
<reference evidence="11 12" key="2">
    <citation type="submission" date="2018-12" db="EMBL/GenBank/DDBJ databases">
        <title>Simiduia agarivorans gen. nov., sp. nov., a marine, agarolytic bacterium isolated from shallow coastal water from Keelung, Taiwan.</title>
        <authorList>
            <person name="Shieh W.Y."/>
        </authorList>
    </citation>
    <scope>NUCLEOTIDE SEQUENCE [LARGE SCALE GENOMIC DNA]</scope>
    <source>
        <strain evidence="11 12">GTF-13</strain>
    </source>
</reference>
<dbReference type="Proteomes" id="UP000280792">
    <property type="component" value="Unassembled WGS sequence"/>
</dbReference>
<evidence type="ECO:0000313" key="11">
    <source>
        <dbReference type="EMBL" id="RRJ84661.1"/>
    </source>
</evidence>
<evidence type="ECO:0000256" key="4">
    <source>
        <dbReference type="ARBA" id="ARBA00022679"/>
    </source>
</evidence>
<gene>
    <name evidence="11" type="ORF">D0544_06040</name>
</gene>
<evidence type="ECO:0000256" key="5">
    <source>
        <dbReference type="ARBA" id="ARBA00022801"/>
    </source>
</evidence>
<comment type="caution">
    <text evidence="11">The sequence shown here is derived from an EMBL/GenBank/DDBJ whole genome shotgun (WGS) entry which is preliminary data.</text>
</comment>
<evidence type="ECO:0000256" key="2">
    <source>
        <dbReference type="ARBA" id="ARBA00005992"/>
    </source>
</evidence>
<dbReference type="EMBL" id="QWEZ01000001">
    <property type="protein sequence ID" value="RRJ84661.1"/>
    <property type="molecule type" value="Genomic_DNA"/>
</dbReference>
<dbReference type="Pfam" id="PF03734">
    <property type="entry name" value="YkuD"/>
    <property type="match status" value="1"/>
</dbReference>
<evidence type="ECO:0000256" key="8">
    <source>
        <dbReference type="ARBA" id="ARBA00023316"/>
    </source>
</evidence>
<keyword evidence="5" id="KW-0378">Hydrolase</keyword>
<feature type="domain" description="L,D-TPase catalytic" evidence="10">
    <location>
        <begin position="1"/>
        <end position="157"/>
    </location>
</feature>
<evidence type="ECO:0000256" key="1">
    <source>
        <dbReference type="ARBA" id="ARBA00004752"/>
    </source>
</evidence>
<evidence type="ECO:0000256" key="7">
    <source>
        <dbReference type="ARBA" id="ARBA00022984"/>
    </source>
</evidence>
<keyword evidence="6 9" id="KW-0133">Cell shape</keyword>
<dbReference type="PANTHER" id="PTHR30582:SF24">
    <property type="entry name" value="L,D-TRANSPEPTIDASE ERFK_SRFK-RELATED"/>
    <property type="match status" value="1"/>
</dbReference>
<proteinExistence type="inferred from homology"/>
<keyword evidence="8 9" id="KW-0961">Cell wall biogenesis/degradation</keyword>
<feature type="active site" description="Nucleophile" evidence="9">
    <location>
        <position position="133"/>
    </location>
</feature>
<name>A0A3P3VPG6_9GAMM</name>
<evidence type="ECO:0000256" key="9">
    <source>
        <dbReference type="PROSITE-ProRule" id="PRU01373"/>
    </source>
</evidence>
<dbReference type="GO" id="GO:0008360">
    <property type="term" value="P:regulation of cell shape"/>
    <property type="evidence" value="ECO:0007669"/>
    <property type="project" value="UniProtKB-UniRule"/>
</dbReference>